<dbReference type="Pfam" id="PF01408">
    <property type="entry name" value="GFO_IDH_MocA"/>
    <property type="match status" value="1"/>
</dbReference>
<comment type="caution">
    <text evidence="2">The sequence shown here is derived from an EMBL/GenBank/DDBJ whole genome shotgun (WGS) entry which is preliminary data.</text>
</comment>
<reference evidence="2" key="1">
    <citation type="journal article" date="2015" name="Nature">
        <title>Complex archaea that bridge the gap between prokaryotes and eukaryotes.</title>
        <authorList>
            <person name="Spang A."/>
            <person name="Saw J.H."/>
            <person name="Jorgensen S.L."/>
            <person name="Zaremba-Niedzwiedzka K."/>
            <person name="Martijn J."/>
            <person name="Lind A.E."/>
            <person name="van Eijk R."/>
            <person name="Schleper C."/>
            <person name="Guy L."/>
            <person name="Ettema T.J."/>
        </authorList>
    </citation>
    <scope>NUCLEOTIDE SEQUENCE</scope>
</reference>
<dbReference type="SUPFAM" id="SSF51735">
    <property type="entry name" value="NAD(P)-binding Rossmann-fold domains"/>
    <property type="match status" value="1"/>
</dbReference>
<feature type="domain" description="Gfo/Idh/MocA-like oxidoreductase N-terminal" evidence="1">
    <location>
        <begin position="7"/>
        <end position="65"/>
    </location>
</feature>
<feature type="non-terminal residue" evidence="2">
    <location>
        <position position="66"/>
    </location>
</feature>
<dbReference type="EMBL" id="LAZR01053320">
    <property type="protein sequence ID" value="KKK81004.1"/>
    <property type="molecule type" value="Genomic_DNA"/>
</dbReference>
<evidence type="ECO:0000313" key="2">
    <source>
        <dbReference type="EMBL" id="KKK81004.1"/>
    </source>
</evidence>
<dbReference type="AlphaFoldDB" id="A0A0F9ARD6"/>
<protein>
    <recommendedName>
        <fullName evidence="1">Gfo/Idh/MocA-like oxidoreductase N-terminal domain-containing protein</fullName>
    </recommendedName>
</protein>
<sequence length="66" mass="7202">MTKKTVRAGIIGSGFAAQFHLDALQRVSVALISVVGVYSRNPQNSENFASKNDLTPFYSLEELINS</sequence>
<evidence type="ECO:0000259" key="1">
    <source>
        <dbReference type="Pfam" id="PF01408"/>
    </source>
</evidence>
<accession>A0A0F9ARD6</accession>
<organism evidence="2">
    <name type="scientific">marine sediment metagenome</name>
    <dbReference type="NCBI Taxonomy" id="412755"/>
    <lineage>
        <taxon>unclassified sequences</taxon>
        <taxon>metagenomes</taxon>
        <taxon>ecological metagenomes</taxon>
    </lineage>
</organism>
<name>A0A0F9ARD6_9ZZZZ</name>
<gene>
    <name evidence="2" type="ORF">LCGC14_2817810</name>
</gene>
<dbReference type="GO" id="GO:0000166">
    <property type="term" value="F:nucleotide binding"/>
    <property type="evidence" value="ECO:0007669"/>
    <property type="project" value="InterPro"/>
</dbReference>
<dbReference type="InterPro" id="IPR000683">
    <property type="entry name" value="Gfo/Idh/MocA-like_OxRdtase_N"/>
</dbReference>
<dbReference type="Gene3D" id="3.40.50.720">
    <property type="entry name" value="NAD(P)-binding Rossmann-like Domain"/>
    <property type="match status" value="1"/>
</dbReference>
<proteinExistence type="predicted"/>
<dbReference type="InterPro" id="IPR036291">
    <property type="entry name" value="NAD(P)-bd_dom_sf"/>
</dbReference>